<dbReference type="PANTHER" id="PTHR40082">
    <property type="entry name" value="BLR5956 PROTEIN"/>
    <property type="match status" value="1"/>
</dbReference>
<sequence>MENLMLQASESLKGKVVAVPESRQLLLLSKMLSKRGADVMAVPMVSIHDAPDPLPVLNWLKGFVRNPPDILILLTGEGLRRLIKLAEQNGLKNDFVMALSRVDKLCRGPKPNQALREIGLEREIDAMAPTTAGVIASLDKLELSGKNIAVQLYGEEPNVKLIAYLKQAGGQVSVVAPYVYANKLDDEKVIDLIWAMHNGKVDVIAFSSQPQVNRLFKVAKQYQLEGELSIGLNKCHVAAMGPVVRDVLNNKGVTVEIMPARTFFMKPLVTAIAKFLNKQV</sequence>
<feature type="domain" description="Tetrapyrrole biosynthesis uroporphyrinogen III synthase" evidence="1">
    <location>
        <begin position="29"/>
        <end position="261"/>
    </location>
</feature>
<dbReference type="AlphaFoldDB" id="A0A2A5CCA6"/>
<organism evidence="2 3">
    <name type="scientific">SAR86 cluster bacterium</name>
    <dbReference type="NCBI Taxonomy" id="2030880"/>
    <lineage>
        <taxon>Bacteria</taxon>
        <taxon>Pseudomonadati</taxon>
        <taxon>Pseudomonadota</taxon>
        <taxon>Gammaproteobacteria</taxon>
        <taxon>SAR86 cluster</taxon>
    </lineage>
</organism>
<evidence type="ECO:0000313" key="3">
    <source>
        <dbReference type="Proteomes" id="UP000228987"/>
    </source>
</evidence>
<dbReference type="InterPro" id="IPR036108">
    <property type="entry name" value="4pyrrol_syn_uPrphyn_synt_sf"/>
</dbReference>
<dbReference type="Pfam" id="PF02602">
    <property type="entry name" value="HEM4"/>
    <property type="match status" value="1"/>
</dbReference>
<dbReference type="Proteomes" id="UP000228987">
    <property type="component" value="Unassembled WGS sequence"/>
</dbReference>
<protein>
    <submittedName>
        <fullName evidence="2">Uroporphyrinogen III synthase HEM4</fullName>
    </submittedName>
</protein>
<dbReference type="InterPro" id="IPR039793">
    <property type="entry name" value="UROS/Hem4"/>
</dbReference>
<proteinExistence type="predicted"/>
<accession>A0A2A5CCA6</accession>
<dbReference type="CDD" id="cd06578">
    <property type="entry name" value="HemD"/>
    <property type="match status" value="1"/>
</dbReference>
<dbReference type="Gene3D" id="3.40.50.10090">
    <property type="match status" value="2"/>
</dbReference>
<dbReference type="GO" id="GO:0006780">
    <property type="term" value="P:uroporphyrinogen III biosynthetic process"/>
    <property type="evidence" value="ECO:0007669"/>
    <property type="project" value="InterPro"/>
</dbReference>
<comment type="caution">
    <text evidence="2">The sequence shown here is derived from an EMBL/GenBank/DDBJ whole genome shotgun (WGS) entry which is preliminary data.</text>
</comment>
<gene>
    <name evidence="2" type="ORF">COA71_07685</name>
</gene>
<evidence type="ECO:0000259" key="1">
    <source>
        <dbReference type="Pfam" id="PF02602"/>
    </source>
</evidence>
<evidence type="ECO:0000313" key="2">
    <source>
        <dbReference type="EMBL" id="PCJ41432.1"/>
    </source>
</evidence>
<dbReference type="GO" id="GO:0004852">
    <property type="term" value="F:uroporphyrinogen-III synthase activity"/>
    <property type="evidence" value="ECO:0007669"/>
    <property type="project" value="InterPro"/>
</dbReference>
<name>A0A2A5CCA6_9GAMM</name>
<dbReference type="InterPro" id="IPR003754">
    <property type="entry name" value="4pyrrol_synth_uPrphyn_synth"/>
</dbReference>
<dbReference type="SUPFAM" id="SSF69618">
    <property type="entry name" value="HemD-like"/>
    <property type="match status" value="1"/>
</dbReference>
<reference evidence="3" key="1">
    <citation type="submission" date="2017-08" db="EMBL/GenBank/DDBJ databases">
        <title>A dynamic microbial community with high functional redundancy inhabits the cold, oxic subseafloor aquifer.</title>
        <authorList>
            <person name="Tully B.J."/>
            <person name="Wheat C.G."/>
            <person name="Glazer B.T."/>
            <person name="Huber J.A."/>
        </authorList>
    </citation>
    <scope>NUCLEOTIDE SEQUENCE [LARGE SCALE GENOMIC DNA]</scope>
</reference>
<dbReference type="PANTHER" id="PTHR40082:SF1">
    <property type="entry name" value="BLR5956 PROTEIN"/>
    <property type="match status" value="1"/>
</dbReference>
<dbReference type="EMBL" id="NVWI01000005">
    <property type="protein sequence ID" value="PCJ41432.1"/>
    <property type="molecule type" value="Genomic_DNA"/>
</dbReference>